<dbReference type="InterPro" id="IPR018060">
    <property type="entry name" value="HTH_AraC"/>
</dbReference>
<dbReference type="PROSITE" id="PS01124">
    <property type="entry name" value="HTH_ARAC_FAMILY_2"/>
    <property type="match status" value="1"/>
</dbReference>
<dbReference type="SUPFAM" id="SSF46689">
    <property type="entry name" value="Homeodomain-like"/>
    <property type="match status" value="2"/>
</dbReference>
<keyword evidence="6" id="KW-1185">Reference proteome</keyword>
<keyword evidence="1" id="KW-0805">Transcription regulation</keyword>
<evidence type="ECO:0000256" key="3">
    <source>
        <dbReference type="ARBA" id="ARBA00023163"/>
    </source>
</evidence>
<dbReference type="PANTHER" id="PTHR43280:SF10">
    <property type="entry name" value="REGULATORY PROTEIN POCR"/>
    <property type="match status" value="1"/>
</dbReference>
<accession>A0ABS7CEH2</accession>
<dbReference type="InterPro" id="IPR020449">
    <property type="entry name" value="Tscrpt_reg_AraC-type_HTH"/>
</dbReference>
<keyword evidence="2" id="KW-0238">DNA-binding</keyword>
<dbReference type="Pfam" id="PF12833">
    <property type="entry name" value="HTH_18"/>
    <property type="match status" value="1"/>
</dbReference>
<dbReference type="Proteomes" id="UP001519887">
    <property type="component" value="Unassembled WGS sequence"/>
</dbReference>
<dbReference type="SMART" id="SM00342">
    <property type="entry name" value="HTH_ARAC"/>
    <property type="match status" value="1"/>
</dbReference>
<organism evidence="5 6">
    <name type="scientific">Paenibacillus sepulcri</name>
    <dbReference type="NCBI Taxonomy" id="359917"/>
    <lineage>
        <taxon>Bacteria</taxon>
        <taxon>Bacillati</taxon>
        <taxon>Bacillota</taxon>
        <taxon>Bacilli</taxon>
        <taxon>Bacillales</taxon>
        <taxon>Paenibacillaceae</taxon>
        <taxon>Paenibacillus</taxon>
    </lineage>
</organism>
<dbReference type="PANTHER" id="PTHR43280">
    <property type="entry name" value="ARAC-FAMILY TRANSCRIPTIONAL REGULATOR"/>
    <property type="match status" value="1"/>
</dbReference>
<dbReference type="Gene3D" id="1.10.10.60">
    <property type="entry name" value="Homeodomain-like"/>
    <property type="match status" value="2"/>
</dbReference>
<evidence type="ECO:0000256" key="2">
    <source>
        <dbReference type="ARBA" id="ARBA00023125"/>
    </source>
</evidence>
<dbReference type="EMBL" id="JAHZIK010001585">
    <property type="protein sequence ID" value="MBW7459322.1"/>
    <property type="molecule type" value="Genomic_DNA"/>
</dbReference>
<evidence type="ECO:0000313" key="6">
    <source>
        <dbReference type="Proteomes" id="UP001519887"/>
    </source>
</evidence>
<feature type="non-terminal residue" evidence="5">
    <location>
        <position position="1"/>
    </location>
</feature>
<proteinExistence type="predicted"/>
<name>A0ABS7CEH2_9BACL</name>
<dbReference type="PRINTS" id="PR00032">
    <property type="entry name" value="HTHARAC"/>
</dbReference>
<dbReference type="InterPro" id="IPR009057">
    <property type="entry name" value="Homeodomain-like_sf"/>
</dbReference>
<gene>
    <name evidence="5" type="ORF">K0U00_35240</name>
</gene>
<evidence type="ECO:0000313" key="5">
    <source>
        <dbReference type="EMBL" id="MBW7459322.1"/>
    </source>
</evidence>
<protein>
    <submittedName>
        <fullName evidence="5">AraC family transcriptional regulator</fullName>
    </submittedName>
</protein>
<reference evidence="5 6" key="1">
    <citation type="submission" date="2021-07" db="EMBL/GenBank/DDBJ databases">
        <title>Paenibacillus radiodurans sp. nov., isolated from the southeastern edge of Tengger Desert.</title>
        <authorList>
            <person name="Zhang G."/>
        </authorList>
    </citation>
    <scope>NUCLEOTIDE SEQUENCE [LARGE SCALE GENOMIC DNA]</scope>
    <source>
        <strain evidence="5 6">CCM 7311</strain>
    </source>
</reference>
<evidence type="ECO:0000256" key="1">
    <source>
        <dbReference type="ARBA" id="ARBA00023015"/>
    </source>
</evidence>
<comment type="caution">
    <text evidence="5">The sequence shown here is derived from an EMBL/GenBank/DDBJ whole genome shotgun (WGS) entry which is preliminary data.</text>
</comment>
<sequence length="189" mass="22141">TLQIFPAFQPFLVELEYAFASLFLSYMNQWGLLEAVTVSREAGTLLHRGAFVSWAETEEYYRELSCRLFALRTGEQQDRTQKILTMVNQYIEQHLAEDLSLDKLANHVYLHPTYLSRLYRQMTGTRLSDRIKDLRLKKAKELLAAPRLKIHEVSASVGFESAHYFTKVFKKELHMTPQEYRDHCCTEQS</sequence>
<keyword evidence="3" id="KW-0804">Transcription</keyword>
<evidence type="ECO:0000259" key="4">
    <source>
        <dbReference type="PROSITE" id="PS01124"/>
    </source>
</evidence>
<feature type="domain" description="HTH araC/xylS-type" evidence="4">
    <location>
        <begin position="85"/>
        <end position="183"/>
    </location>
</feature>